<gene>
    <name evidence="2" type="ORF">ACFSX3_18160</name>
</gene>
<evidence type="ECO:0000313" key="2">
    <source>
        <dbReference type="EMBL" id="MFD2411817.1"/>
    </source>
</evidence>
<reference evidence="3" key="1">
    <citation type="journal article" date="2019" name="Int. J. Syst. Evol. Microbiol.">
        <title>The Global Catalogue of Microorganisms (GCM) 10K type strain sequencing project: providing services to taxonomists for standard genome sequencing and annotation.</title>
        <authorList>
            <consortium name="The Broad Institute Genomics Platform"/>
            <consortium name="The Broad Institute Genome Sequencing Center for Infectious Disease"/>
            <person name="Wu L."/>
            <person name="Ma J."/>
        </authorList>
    </citation>
    <scope>NUCLEOTIDE SEQUENCE [LARGE SCALE GENOMIC DNA]</scope>
    <source>
        <strain evidence="3">CCM 8725</strain>
    </source>
</reference>
<protein>
    <submittedName>
        <fullName evidence="2">DUF2920 family protein</fullName>
    </submittedName>
</protein>
<accession>A0ABW5FDL9</accession>
<comment type="caution">
    <text evidence="2">The sequence shown here is derived from an EMBL/GenBank/DDBJ whole genome shotgun (WGS) entry which is preliminary data.</text>
</comment>
<dbReference type="EMBL" id="JBHUKY010000031">
    <property type="protein sequence ID" value="MFD2411817.1"/>
    <property type="molecule type" value="Genomic_DNA"/>
</dbReference>
<evidence type="ECO:0000259" key="1">
    <source>
        <dbReference type="Pfam" id="PF26154"/>
    </source>
</evidence>
<dbReference type="InterPro" id="IPR029058">
    <property type="entry name" value="AB_hydrolase_fold"/>
</dbReference>
<proteinExistence type="predicted"/>
<feature type="domain" description="DUF8042" evidence="1">
    <location>
        <begin position="401"/>
        <end position="512"/>
    </location>
</feature>
<sequence>METLQYKVIPHADIELGYGRNELDYFVTLPTKGVTELTGLILTIPGFGGLANSTYQLEKLNPYLAEKYNSIVVSLNYFGIHRGTRTLIDDYFILNMKKNYGVEDTYWTDITSDNDFYLKVGALLESKGLSQLDPRCQALKITEQNEYQSFGLLPALDCLTVLGDVLRRYPAVNKKKIIAYGSSYGGYIAMLCGKFAPDMFSVIIDNSGFSRTQMKHVVGREILEHDYVVTLSLNNKTYLLPYAYNNPWTILDETSPYYFGDSHKQIRSLLLSEHRIKSETRYYIFHCEEDQIASVEDKDMVVTLLSKYNSTYYKRLGRNDLDGELFKKYTHAMDASLRKLFDHVAELDQDHKLVKELNGNEFLNNTVNPLNCGSRNYVFNFKDDFTINVTITKNSKADFTSMSAILDICDSIDEGFNFIAAKLSDKNYDEAAIVMQDIIDAYTTISLEIDKLCEFIDMQNVNLVIKQFKYILLEVVVHFNDNRWDELEEELSQQIIPNFLLWKNELSNTFSPYITR</sequence>
<keyword evidence="3" id="KW-1185">Reference proteome</keyword>
<name>A0ABW5FDL9_9BACL</name>
<dbReference type="Pfam" id="PF11144">
    <property type="entry name" value="DUF2920"/>
    <property type="match status" value="1"/>
</dbReference>
<dbReference type="Proteomes" id="UP001597448">
    <property type="component" value="Unassembled WGS sequence"/>
</dbReference>
<evidence type="ECO:0000313" key="3">
    <source>
        <dbReference type="Proteomes" id="UP001597448"/>
    </source>
</evidence>
<organism evidence="2 3">
    <name type="scientific">Paenibacillus rhizoplanae</name>
    <dbReference type="NCBI Taxonomy" id="1917181"/>
    <lineage>
        <taxon>Bacteria</taxon>
        <taxon>Bacillati</taxon>
        <taxon>Bacillota</taxon>
        <taxon>Bacilli</taxon>
        <taxon>Bacillales</taxon>
        <taxon>Paenibacillaceae</taxon>
        <taxon>Paenibacillus</taxon>
    </lineage>
</organism>
<dbReference type="InterPro" id="IPR058355">
    <property type="entry name" value="DUF8042"/>
</dbReference>
<dbReference type="Pfam" id="PF26154">
    <property type="entry name" value="DUF8042"/>
    <property type="match status" value="1"/>
</dbReference>
<dbReference type="SUPFAM" id="SSF53474">
    <property type="entry name" value="alpha/beta-Hydrolases"/>
    <property type="match status" value="1"/>
</dbReference>
<dbReference type="Gene3D" id="3.40.50.1820">
    <property type="entry name" value="alpha/beta hydrolase"/>
    <property type="match status" value="1"/>
</dbReference>
<dbReference type="InterPro" id="IPR022605">
    <property type="entry name" value="DUF2920"/>
</dbReference>
<dbReference type="RefSeq" id="WP_209988880.1">
    <property type="nucleotide sequence ID" value="NZ_JBHUKY010000031.1"/>
</dbReference>